<dbReference type="SMART" id="SM00943">
    <property type="entry name" value="Prim-Pol"/>
    <property type="match status" value="1"/>
</dbReference>
<dbReference type="CDD" id="cd04859">
    <property type="entry name" value="Prim_Pol"/>
    <property type="match status" value="1"/>
</dbReference>
<dbReference type="Pfam" id="PF09250">
    <property type="entry name" value="Prim-Pol"/>
    <property type="match status" value="1"/>
</dbReference>
<evidence type="ECO:0000259" key="1">
    <source>
        <dbReference type="SMART" id="SM00943"/>
    </source>
</evidence>
<dbReference type="InterPro" id="IPR025048">
    <property type="entry name" value="DUF3987"/>
</dbReference>
<reference evidence="2" key="1">
    <citation type="submission" date="2020-04" db="EMBL/GenBank/DDBJ databases">
        <authorList>
            <person name="Chiriac C."/>
            <person name="Salcher M."/>
            <person name="Ghai R."/>
            <person name="Kavagutti S V."/>
        </authorList>
    </citation>
    <scope>NUCLEOTIDE SEQUENCE</scope>
</reference>
<dbReference type="SUPFAM" id="SSF56747">
    <property type="entry name" value="Prim-pol domain"/>
    <property type="match status" value="1"/>
</dbReference>
<proteinExistence type="predicted"/>
<feature type="domain" description="DNA primase/polymerase bifunctional N-terminal" evidence="1">
    <location>
        <begin position="13"/>
        <end position="183"/>
    </location>
</feature>
<dbReference type="Pfam" id="PF13148">
    <property type="entry name" value="DUF3987"/>
    <property type="match status" value="1"/>
</dbReference>
<organism evidence="2">
    <name type="scientific">uncultured Caudovirales phage</name>
    <dbReference type="NCBI Taxonomy" id="2100421"/>
    <lineage>
        <taxon>Viruses</taxon>
        <taxon>Duplodnaviria</taxon>
        <taxon>Heunggongvirae</taxon>
        <taxon>Uroviricota</taxon>
        <taxon>Caudoviricetes</taxon>
        <taxon>Peduoviridae</taxon>
        <taxon>Maltschvirus</taxon>
        <taxon>Maltschvirus maltsch</taxon>
    </lineage>
</organism>
<evidence type="ECO:0000313" key="2">
    <source>
        <dbReference type="EMBL" id="CAB4154750.1"/>
    </source>
</evidence>
<dbReference type="EMBL" id="LR796613">
    <property type="protein sequence ID" value="CAB4154750.1"/>
    <property type="molecule type" value="Genomic_DNA"/>
</dbReference>
<sequence length="797" mass="86971">MASKKESTFAAFAWKFIERGISVVPIAPGTKKPGQWSEQRGWEGMSDWTRFASRLPTELELEFWNSWPEAGIGVVLGAFSKLVGLDKDYDLPDGNDALSKLIPYSPVSKKGEKGWTRFYLYNGEKSCSFDVNGVRVLDVLSDGRQTVVPPTAHPSGCSYVWITPDALDTITNVTDLPKLPDDFLAQVERVLAPYQTEGDKKFQKKPVAHRDDGKINTELSIQAQYFRDLNRQALDRLEEWVPKIIPTAKQERGGWRCIAIWRQAKNHNVGIDPHGIRDWGGNYGMTAIDLVMYANGLTFGKAAESLRACLALSEPEPIVLNVGTGAVTAATTPRASAPAALPWNKPQPAPVMLPPQTSIDPAPAIPNYINNPPGILGEIARWITQTAPKAQPELSVAAAIALCSVVMGRTYRSQFGNRTSLYLVMVAKSTEGKEHPQQCVEKVLTAAHLETLIGGSGYTSAGAVYSALLKSPAHIATIDEIGKLLKMSRAKGNAHAEAALDKLVEAFGRQDGILRPPTYSTMTMKDAQKPAERVIHNPAITMLGATTPGTFYENLTTDLIKDGFLGRCIVVESQQPRQLTRFVDRTDPPARVVDWCQAVHVSGAAMGNLSDVVVSEAPPSIIALPFSESCLPLMEAFESELNDAKTAGEGEGLDVLLGRSLEKALKLAMIAAKADDPGAREVKPTHFEWAIDYVRHYDNAMVRAVRRNRVESVTDADLKRAIEFIRHAKKYSGDARFGEACAAGAMPHSKLLKLMKMPARQFSELMDTATESGVLTKSPAAQFNAGGSFVYWLGDTD</sequence>
<dbReference type="InterPro" id="IPR015330">
    <property type="entry name" value="DNA_primase/pol_bifunc_N"/>
</dbReference>
<protein>
    <submittedName>
        <fullName evidence="2">Prim_Pol domain containing protein</fullName>
    </submittedName>
</protein>
<gene>
    <name evidence="2" type="ORF">UFOVP653_25</name>
</gene>
<accession>A0A6J5N5G2</accession>
<name>A0A6J5N5G2_9CAUD</name>